<protein>
    <submittedName>
        <fullName evidence="2">Uncharacterized protein</fullName>
    </submittedName>
</protein>
<evidence type="ECO:0000313" key="3">
    <source>
        <dbReference type="Proteomes" id="UP000326961"/>
    </source>
</evidence>
<accession>A0A5P3XCA2</accession>
<reference evidence="1 4" key="2">
    <citation type="submission" date="2020-04" db="EMBL/GenBank/DDBJ databases">
        <authorList>
            <person name="Hitch T.C.A."/>
            <person name="Wylensek D."/>
            <person name="Clavel T."/>
        </authorList>
    </citation>
    <scope>NUCLEOTIDE SEQUENCE [LARGE SCALE GENOMIC DNA]</scope>
    <source>
        <strain evidence="1 4">Med78_4-601-WT-2</strain>
    </source>
</reference>
<gene>
    <name evidence="2" type="ORF">D4A35_06555</name>
    <name evidence="1" type="ORF">HF875_08750</name>
</gene>
<evidence type="ECO:0000313" key="2">
    <source>
        <dbReference type="EMBL" id="QEZ68617.1"/>
    </source>
</evidence>
<evidence type="ECO:0000313" key="1">
    <source>
        <dbReference type="EMBL" id="NME09609.1"/>
    </source>
</evidence>
<reference evidence="2 3" key="1">
    <citation type="submission" date="2018-09" db="EMBL/GenBank/DDBJ databases">
        <title>A clostridial neurotoxin that targets Anopheles mosquitoes.</title>
        <authorList>
            <person name="Contreras E."/>
            <person name="Masuyer G."/>
            <person name="Qureshi N."/>
            <person name="Chawla S."/>
            <person name="Lim H.L."/>
            <person name="Chen J."/>
            <person name="Stenmark P."/>
            <person name="Gill S."/>
        </authorList>
    </citation>
    <scope>NUCLEOTIDE SEQUENCE [LARGE SCALE GENOMIC DNA]</scope>
    <source>
        <strain evidence="2 3">Cbm</strain>
    </source>
</reference>
<evidence type="ECO:0000313" key="4">
    <source>
        <dbReference type="Proteomes" id="UP000573963"/>
    </source>
</evidence>
<proteinExistence type="predicted"/>
<sequence length="187" mass="21886">MDISITKVIINTVYDLDLILGIQNYDTSLVVILKKSVWNLCYIKESIISHIKLFRNIISVIIDGEFNIYDIDFILNFDTYKFTSEAEYIGRKIETGKLEKIKTIMGVDPTDIDEKSRINFQDQNYISKYIEDLTLGRSKNQIKLIKEYFNKYKASILEENFFDLGYEESKYFCRLALLKAQGEKSHA</sequence>
<organism evidence="2 3">
    <name type="scientific">Paraclostridium bifermentans</name>
    <name type="common">Clostridium bifermentans</name>
    <dbReference type="NCBI Taxonomy" id="1490"/>
    <lineage>
        <taxon>Bacteria</taxon>
        <taxon>Bacillati</taxon>
        <taxon>Bacillota</taxon>
        <taxon>Clostridia</taxon>
        <taxon>Peptostreptococcales</taxon>
        <taxon>Peptostreptococcaceae</taxon>
        <taxon>Paraclostridium</taxon>
    </lineage>
</organism>
<dbReference type="RefSeq" id="WP_150846324.1">
    <property type="nucleotide sequence ID" value="NZ_CP032452.1"/>
</dbReference>
<dbReference type="EMBL" id="CP032452">
    <property type="protein sequence ID" value="QEZ68617.1"/>
    <property type="molecule type" value="Genomic_DNA"/>
</dbReference>
<name>A0A5P3XCA2_PARBF</name>
<dbReference type="EMBL" id="JABAFD010000004">
    <property type="protein sequence ID" value="NME09609.1"/>
    <property type="molecule type" value="Genomic_DNA"/>
</dbReference>
<dbReference type="Proteomes" id="UP000326961">
    <property type="component" value="Chromosome"/>
</dbReference>
<dbReference type="Proteomes" id="UP000573963">
    <property type="component" value="Unassembled WGS sequence"/>
</dbReference>
<dbReference type="AlphaFoldDB" id="A0A5P3XCA2"/>